<proteinExistence type="predicted"/>
<keyword evidence="5" id="KW-1133">Transmembrane helix</keyword>
<gene>
    <name evidence="10" type="primary">Slc25a16</name>
    <name evidence="10" type="ORF">SNEC2469_LOCUS8647</name>
</gene>
<dbReference type="OrthoDB" id="270584at2759"/>
<feature type="compositionally biased region" description="Basic and acidic residues" evidence="8">
    <location>
        <begin position="554"/>
        <end position="564"/>
    </location>
</feature>
<comment type="subcellular location">
    <subcellularLocation>
        <location evidence="1">Membrane</location>
        <topology evidence="1">Multi-pass membrane protein</topology>
    </subcellularLocation>
</comment>
<keyword evidence="6 7" id="KW-0472">Membrane</keyword>
<dbReference type="SUPFAM" id="SSF54236">
    <property type="entry name" value="Ubiquitin-like"/>
    <property type="match status" value="1"/>
</dbReference>
<keyword evidence="11" id="KW-1185">Reference proteome</keyword>
<evidence type="ECO:0000259" key="9">
    <source>
        <dbReference type="PROSITE" id="PS50222"/>
    </source>
</evidence>
<dbReference type="PANTHER" id="PTHR24089">
    <property type="entry name" value="SOLUTE CARRIER FAMILY 25"/>
    <property type="match status" value="1"/>
</dbReference>
<feature type="compositionally biased region" description="Low complexity" evidence="8">
    <location>
        <begin position="516"/>
        <end position="535"/>
    </location>
</feature>
<dbReference type="Proteomes" id="UP000601435">
    <property type="component" value="Unassembled WGS sequence"/>
</dbReference>
<dbReference type="Pfam" id="PF00153">
    <property type="entry name" value="Mito_carr"/>
    <property type="match status" value="3"/>
</dbReference>
<evidence type="ECO:0000313" key="10">
    <source>
        <dbReference type="EMBL" id="CAE7337423.1"/>
    </source>
</evidence>
<reference evidence="10" key="1">
    <citation type="submission" date="2021-02" db="EMBL/GenBank/DDBJ databases">
        <authorList>
            <person name="Dougan E. K."/>
            <person name="Rhodes N."/>
            <person name="Thang M."/>
            <person name="Chan C."/>
        </authorList>
    </citation>
    <scope>NUCLEOTIDE SEQUENCE</scope>
</reference>
<dbReference type="AlphaFoldDB" id="A0A812PJD7"/>
<sequence length="1241" mass="136700">MSESEGFPGHLSADRRLFFAALFAHGSARVLSKVASAPIERVKVCLQVGTTSTVASFREPFREQPGARLLQHFRDILHREGYRGLWRGAGTHVTATCLGGVARLSALRTTQMWVMPGGDRHYQGLEGYVRRCSFLFMSGAGALTLVYPLDVAYTCLAADCDSRRRFRGVFHFFREAAREHGVLSLYRGLPLGLLTAFPFLCIATGLHDLLAPWLMKRMGHRPSIDHNPPQPGDLFWLVRTGAPAHLYPWNLVVGAASGLVAQTATYPLDTLRRRWQQTCARPRCDAPASLRECARSLYAERRLAGFYAGVGLNSLKLLPEIVVLSSVYFLINASGNFLVAIPEQLRVLVSLTAPKMCAVHFAGRHFLGGRFVPPSIVEKYALRLPAYPGVSQEKDLNGLSLDEGAAYRKRFECRGGFPARLSGAVQEPRYAAHRELMAHDNGAGEIEEYIEEMPPATEPVKRLGDIVKVEEIPRPGSSASTAFDSRPGSAVRPGSAMSWETGRPQSARRPYPPLSRPTSAVVRPSRPSSARPQSTLPAVSPSVTSEDTGTRSSQDPRPHQREEPTGDTLNDLEQEVAKINAAQPRSSPSHPRDGRPRRTSRTSVNSTLSDHYEYEGRDIAAGSPNLSEAGNEPDSRPVGPLARVLSDMEEDREGEVVEEPPAEQQGAKLGEFSIITIRRLFDELDTERKGFVTRRELLFALNSREDLYQQFCYFYLRSAEQEGPEDLDRLQAADLPVVDDWLSAHRAANIQRTEWETQAHSYVFEEAPTKQVRGRKSLIFRRSLEFLDEAYKQVCLLRAPTQVGSSQRLYQKCYNITLEILIHYFRMQGLLLEYQTAPILNLLPEDRTVWVDQVPPVFQALQASRGGATTAEVLGEFSSEGASGLVFQDKELLLDDCPSPLGLGPAMPNPNPLHGAVSALQVLLNQASKHEAAADSPKRSGKGVQGQFREATANVAAVAARFKTVAKVPAVKLLCRIDPFVDVRDATEVCGLNRLAAALGEESLVSTKASAEDLWDSLASGKAADGPWVLFVCVVLKLSAHRKTWIPGPCSRNVQLCHAEGEAKKPSCRRAQVSTTVASLMQQINQLEDADFQNICGLIDKAREERLSPMVLVTVRQLGGEHLLGPQLMPPSTTTLKLKGLLSASIGARVEEMDLLCGTAVLEPTDTLASLGDHFQGILDLIRRAERMRIEKHRIPGAFIATSCGNRQFLVVPGAKAWDEEHLYQPDVASQDKLKQLQISE</sequence>
<feature type="domain" description="EF-hand" evidence="9">
    <location>
        <begin position="672"/>
        <end position="707"/>
    </location>
</feature>
<evidence type="ECO:0000256" key="3">
    <source>
        <dbReference type="ARBA" id="ARBA00022692"/>
    </source>
</evidence>
<dbReference type="PROSITE" id="PS50920">
    <property type="entry name" value="SOLCAR"/>
    <property type="match status" value="3"/>
</dbReference>
<dbReference type="GO" id="GO:0055085">
    <property type="term" value="P:transmembrane transport"/>
    <property type="evidence" value="ECO:0007669"/>
    <property type="project" value="InterPro"/>
</dbReference>
<accession>A0A812PJD7</accession>
<evidence type="ECO:0000256" key="8">
    <source>
        <dbReference type="SAM" id="MobiDB-lite"/>
    </source>
</evidence>
<evidence type="ECO:0000256" key="7">
    <source>
        <dbReference type="PROSITE-ProRule" id="PRU00282"/>
    </source>
</evidence>
<organism evidence="10 11">
    <name type="scientific">Symbiodinium necroappetens</name>
    <dbReference type="NCBI Taxonomy" id="1628268"/>
    <lineage>
        <taxon>Eukaryota</taxon>
        <taxon>Sar</taxon>
        <taxon>Alveolata</taxon>
        <taxon>Dinophyceae</taxon>
        <taxon>Suessiales</taxon>
        <taxon>Symbiodiniaceae</taxon>
        <taxon>Symbiodinium</taxon>
    </lineage>
</organism>
<dbReference type="InterPro" id="IPR036652">
    <property type="entry name" value="YjeF_N_dom_sf"/>
</dbReference>
<dbReference type="GO" id="GO:0005509">
    <property type="term" value="F:calcium ion binding"/>
    <property type="evidence" value="ECO:0007669"/>
    <property type="project" value="InterPro"/>
</dbReference>
<dbReference type="PROSITE" id="PS50222">
    <property type="entry name" value="EF_HAND_2"/>
    <property type="match status" value="1"/>
</dbReference>
<evidence type="ECO:0000256" key="6">
    <source>
        <dbReference type="ARBA" id="ARBA00023136"/>
    </source>
</evidence>
<dbReference type="GO" id="GO:0016020">
    <property type="term" value="C:membrane"/>
    <property type="evidence" value="ECO:0007669"/>
    <property type="project" value="UniProtKB-SubCell"/>
</dbReference>
<feature type="compositionally biased region" description="Polar residues" evidence="8">
    <location>
        <begin position="541"/>
        <end position="553"/>
    </location>
</feature>
<keyword evidence="2" id="KW-0813">Transport</keyword>
<dbReference type="InterPro" id="IPR018108">
    <property type="entry name" value="MCP_transmembrane"/>
</dbReference>
<comment type="caution">
    <text evidence="10">The sequence shown here is derived from an EMBL/GenBank/DDBJ whole genome shotgun (WGS) entry which is preliminary data.</text>
</comment>
<dbReference type="Gene3D" id="3.40.50.10260">
    <property type="entry name" value="YjeF N-terminal domain"/>
    <property type="match status" value="1"/>
</dbReference>
<dbReference type="InterPro" id="IPR029071">
    <property type="entry name" value="Ubiquitin-like_domsf"/>
</dbReference>
<feature type="non-terminal residue" evidence="10">
    <location>
        <position position="1241"/>
    </location>
</feature>
<feature type="repeat" description="Solcar" evidence="7">
    <location>
        <begin position="16"/>
        <end position="113"/>
    </location>
</feature>
<dbReference type="Gene3D" id="1.50.40.10">
    <property type="entry name" value="Mitochondrial carrier domain"/>
    <property type="match status" value="1"/>
</dbReference>
<keyword evidence="3 7" id="KW-0812">Transmembrane</keyword>
<evidence type="ECO:0000256" key="2">
    <source>
        <dbReference type="ARBA" id="ARBA00022448"/>
    </source>
</evidence>
<feature type="region of interest" description="Disordered" evidence="8">
    <location>
        <begin position="621"/>
        <end position="640"/>
    </location>
</feature>
<dbReference type="EMBL" id="CAJNJA010014175">
    <property type="protein sequence ID" value="CAE7337423.1"/>
    <property type="molecule type" value="Genomic_DNA"/>
</dbReference>
<evidence type="ECO:0000256" key="4">
    <source>
        <dbReference type="ARBA" id="ARBA00022737"/>
    </source>
</evidence>
<dbReference type="InterPro" id="IPR023395">
    <property type="entry name" value="MCP_dom_sf"/>
</dbReference>
<dbReference type="InterPro" id="IPR002048">
    <property type="entry name" value="EF_hand_dom"/>
</dbReference>
<evidence type="ECO:0000313" key="11">
    <source>
        <dbReference type="Proteomes" id="UP000601435"/>
    </source>
</evidence>
<feature type="repeat" description="Solcar" evidence="7">
    <location>
        <begin position="126"/>
        <end position="213"/>
    </location>
</feature>
<keyword evidence="4" id="KW-0677">Repeat</keyword>
<evidence type="ECO:0000256" key="5">
    <source>
        <dbReference type="ARBA" id="ARBA00022989"/>
    </source>
</evidence>
<name>A0A812PJD7_9DINO</name>
<evidence type="ECO:0000256" key="1">
    <source>
        <dbReference type="ARBA" id="ARBA00004141"/>
    </source>
</evidence>
<dbReference type="SUPFAM" id="SSF103506">
    <property type="entry name" value="Mitochondrial carrier"/>
    <property type="match status" value="1"/>
</dbReference>
<feature type="repeat" description="Solcar" evidence="7">
    <location>
        <begin position="245"/>
        <end position="334"/>
    </location>
</feature>
<feature type="region of interest" description="Disordered" evidence="8">
    <location>
        <begin position="471"/>
        <end position="616"/>
    </location>
</feature>
<protein>
    <submittedName>
        <fullName evidence="10">Slc25a16 protein</fullName>
    </submittedName>
</protein>
<dbReference type="PRINTS" id="PR00926">
    <property type="entry name" value="MITOCARRIER"/>
</dbReference>
<dbReference type="InterPro" id="IPR002067">
    <property type="entry name" value="MCP"/>
</dbReference>